<evidence type="ECO:0000256" key="4">
    <source>
        <dbReference type="ARBA" id="ARBA00022723"/>
    </source>
</evidence>
<dbReference type="EMBL" id="CAEZXL010000004">
    <property type="protein sequence ID" value="CAB4678264.1"/>
    <property type="molecule type" value="Genomic_DNA"/>
</dbReference>
<evidence type="ECO:0000256" key="1">
    <source>
        <dbReference type="ARBA" id="ARBA00001933"/>
    </source>
</evidence>
<dbReference type="Gene3D" id="1.10.260.50">
    <property type="match status" value="1"/>
</dbReference>
<keyword evidence="8" id="KW-0175">Coiled coil</keyword>
<comment type="similarity">
    <text evidence="2">Belongs to the class-V pyridoxal-phosphate-dependent aminotransferase family. NifS/IscS subfamily.</text>
</comment>
<protein>
    <submittedName>
        <fullName evidence="10">Unannotated protein</fullName>
    </submittedName>
</protein>
<dbReference type="FunFam" id="3.40.640.10:FF:000084">
    <property type="entry name" value="IscS-like cysteine desulfurase"/>
    <property type="match status" value="1"/>
</dbReference>
<comment type="cofactor">
    <cofactor evidence="1">
        <name>pyridoxal 5'-phosphate</name>
        <dbReference type="ChEBI" id="CHEBI:597326"/>
    </cofactor>
</comment>
<name>A0A6J6N014_9ZZZZ</name>
<dbReference type="GO" id="GO:0016782">
    <property type="term" value="F:transferase activity, transferring sulphur-containing groups"/>
    <property type="evidence" value="ECO:0007669"/>
    <property type="project" value="UniProtKB-ARBA"/>
</dbReference>
<dbReference type="InterPro" id="IPR000192">
    <property type="entry name" value="Aminotrans_V_dom"/>
</dbReference>
<evidence type="ECO:0000259" key="9">
    <source>
        <dbReference type="Pfam" id="PF00266"/>
    </source>
</evidence>
<dbReference type="InterPro" id="IPR015422">
    <property type="entry name" value="PyrdxlP-dep_Trfase_small"/>
</dbReference>
<dbReference type="Gene3D" id="3.90.1150.10">
    <property type="entry name" value="Aspartate Aminotransferase, domain 1"/>
    <property type="match status" value="1"/>
</dbReference>
<dbReference type="AlphaFoldDB" id="A0A6J6N014"/>
<dbReference type="Gene3D" id="3.40.640.10">
    <property type="entry name" value="Type I PLP-dependent aspartate aminotransferase-like (Major domain)"/>
    <property type="match status" value="1"/>
</dbReference>
<dbReference type="PANTHER" id="PTHR11601:SF34">
    <property type="entry name" value="CYSTEINE DESULFURASE"/>
    <property type="match status" value="1"/>
</dbReference>
<feature type="coiled-coil region" evidence="8">
    <location>
        <begin position="252"/>
        <end position="279"/>
    </location>
</feature>
<sequence length="389" mass="41814">MTVYLDYAATTPLRKEVFECYVSYLQQLGNPSSVHSSGQQVRRALEEARESLARSVDCNRNEVIFTSGGTESDNLAIKGLYWQRKAEDEKRNIIISAGTEHHAVIDPIEWLEKHDGAEILWLPIDSEGVLDLEFLSTFLAEQGERVALISLMWANNETGVITDIPRITAMAKQYGIPVHSDAIAAFGHMPLSFKDSGLAAMSISAHKIGGPVGAGALLVSRATKLVSLVHGGGQERGMRSGTMNAPVAKAFALAAEIAVAELESEMQRLEELRDYLVDQVQAITKVAKHTGSQVKRLPNNAHFIFEGCSGDSLLFLLDQQGICVSTGSACQAGVNGPSHVLVAMGRSSRDANGCLRMTLGQETTKADIDIFLKALPAALDGALKAGLPS</sequence>
<keyword evidence="7" id="KW-0411">Iron-sulfur</keyword>
<organism evidence="10">
    <name type="scientific">freshwater metagenome</name>
    <dbReference type="NCBI Taxonomy" id="449393"/>
    <lineage>
        <taxon>unclassified sequences</taxon>
        <taxon>metagenomes</taxon>
        <taxon>ecological metagenomes</taxon>
    </lineage>
</organism>
<evidence type="ECO:0000313" key="10">
    <source>
        <dbReference type="EMBL" id="CAB4678264.1"/>
    </source>
</evidence>
<keyword evidence="4" id="KW-0479">Metal-binding</keyword>
<evidence type="ECO:0000256" key="5">
    <source>
        <dbReference type="ARBA" id="ARBA00022898"/>
    </source>
</evidence>
<dbReference type="InterPro" id="IPR015421">
    <property type="entry name" value="PyrdxlP-dep_Trfase_major"/>
</dbReference>
<dbReference type="PIRSF" id="PIRSF005572">
    <property type="entry name" value="NifS"/>
    <property type="match status" value="1"/>
</dbReference>
<dbReference type="SUPFAM" id="SSF53383">
    <property type="entry name" value="PLP-dependent transferases"/>
    <property type="match status" value="1"/>
</dbReference>
<dbReference type="InterPro" id="IPR016454">
    <property type="entry name" value="Cysteine_dSase"/>
</dbReference>
<keyword evidence="6" id="KW-0408">Iron</keyword>
<dbReference type="InterPro" id="IPR015424">
    <property type="entry name" value="PyrdxlP-dep_Trfase"/>
</dbReference>
<evidence type="ECO:0000256" key="8">
    <source>
        <dbReference type="SAM" id="Coils"/>
    </source>
</evidence>
<dbReference type="Pfam" id="PF00266">
    <property type="entry name" value="Aminotran_5"/>
    <property type="match status" value="1"/>
</dbReference>
<gene>
    <name evidence="10" type="ORF">UFOPK2373_00067</name>
</gene>
<feature type="domain" description="Aminotransferase class V" evidence="9">
    <location>
        <begin position="3"/>
        <end position="371"/>
    </location>
</feature>
<keyword evidence="3" id="KW-0808">Transferase</keyword>
<accession>A0A6J6N014</accession>
<evidence type="ECO:0000256" key="6">
    <source>
        <dbReference type="ARBA" id="ARBA00023004"/>
    </source>
</evidence>
<dbReference type="GO" id="GO:0051536">
    <property type="term" value="F:iron-sulfur cluster binding"/>
    <property type="evidence" value="ECO:0007669"/>
    <property type="project" value="UniProtKB-KW"/>
</dbReference>
<dbReference type="PANTHER" id="PTHR11601">
    <property type="entry name" value="CYSTEINE DESULFURYLASE FAMILY MEMBER"/>
    <property type="match status" value="1"/>
</dbReference>
<evidence type="ECO:0000256" key="7">
    <source>
        <dbReference type="ARBA" id="ARBA00023014"/>
    </source>
</evidence>
<reference evidence="10" key="1">
    <citation type="submission" date="2020-05" db="EMBL/GenBank/DDBJ databases">
        <authorList>
            <person name="Chiriac C."/>
            <person name="Salcher M."/>
            <person name="Ghai R."/>
            <person name="Kavagutti S V."/>
        </authorList>
    </citation>
    <scope>NUCLEOTIDE SEQUENCE</scope>
</reference>
<proteinExistence type="inferred from homology"/>
<evidence type="ECO:0000256" key="2">
    <source>
        <dbReference type="ARBA" id="ARBA00006490"/>
    </source>
</evidence>
<dbReference type="GO" id="GO:0046872">
    <property type="term" value="F:metal ion binding"/>
    <property type="evidence" value="ECO:0007669"/>
    <property type="project" value="UniProtKB-KW"/>
</dbReference>
<keyword evidence="5" id="KW-0663">Pyridoxal phosphate</keyword>
<evidence type="ECO:0000256" key="3">
    <source>
        <dbReference type="ARBA" id="ARBA00022679"/>
    </source>
</evidence>